<evidence type="ECO:0000256" key="5">
    <source>
        <dbReference type="ARBA" id="ARBA00023136"/>
    </source>
</evidence>
<comment type="similarity">
    <text evidence="7">Belongs to the TonB-dependent receptor family.</text>
</comment>
<proteinExistence type="inferred from homology"/>
<evidence type="ECO:0000256" key="3">
    <source>
        <dbReference type="ARBA" id="ARBA00022452"/>
    </source>
</evidence>
<dbReference type="NCBIfam" id="TIGR04056">
    <property type="entry name" value="OMP_RagA_SusC"/>
    <property type="match status" value="1"/>
</dbReference>
<dbReference type="NCBIfam" id="TIGR04057">
    <property type="entry name" value="SusC_RagA_signa"/>
    <property type="match status" value="1"/>
</dbReference>
<dbReference type="FunFam" id="2.60.40.1120:FF:000003">
    <property type="entry name" value="Outer membrane protein Omp121"/>
    <property type="match status" value="1"/>
</dbReference>
<dbReference type="SUPFAM" id="SSF56935">
    <property type="entry name" value="Porins"/>
    <property type="match status" value="1"/>
</dbReference>
<keyword evidence="6 7" id="KW-0998">Cell outer membrane</keyword>
<dbReference type="InterPro" id="IPR037066">
    <property type="entry name" value="Plug_dom_sf"/>
</dbReference>
<dbReference type="Pfam" id="PF13715">
    <property type="entry name" value="CarbopepD_reg_2"/>
    <property type="match status" value="1"/>
</dbReference>
<evidence type="ECO:0000256" key="7">
    <source>
        <dbReference type="PROSITE-ProRule" id="PRU01360"/>
    </source>
</evidence>
<dbReference type="EMBL" id="RWHZ01000005">
    <property type="protein sequence ID" value="TSE50029.1"/>
    <property type="molecule type" value="Genomic_DNA"/>
</dbReference>
<comment type="caution">
    <text evidence="9">The sequence shown here is derived from an EMBL/GenBank/DDBJ whole genome shotgun (WGS) entry which is preliminary data.</text>
</comment>
<dbReference type="Gene3D" id="2.40.170.20">
    <property type="entry name" value="TonB-dependent receptor, beta-barrel domain"/>
    <property type="match status" value="1"/>
</dbReference>
<dbReference type="AlphaFoldDB" id="A0A663A3T2"/>
<dbReference type="InterPro" id="IPR023997">
    <property type="entry name" value="TonB-dep_OMP_SusC/RagA_CS"/>
</dbReference>
<evidence type="ECO:0000313" key="9">
    <source>
        <dbReference type="EMBL" id="TSE50029.1"/>
    </source>
</evidence>
<protein>
    <submittedName>
        <fullName evidence="9">Carboxypeptidase regulatory-like domain protein</fullName>
    </submittedName>
</protein>
<keyword evidence="9" id="KW-0645">Protease</keyword>
<keyword evidence="2 7" id="KW-0813">Transport</keyword>
<evidence type="ECO:0000256" key="6">
    <source>
        <dbReference type="ARBA" id="ARBA00023237"/>
    </source>
</evidence>
<dbReference type="InterPro" id="IPR012910">
    <property type="entry name" value="Plug_dom"/>
</dbReference>
<gene>
    <name evidence="9" type="ORF">EH214_00689</name>
</gene>
<keyword evidence="4 7" id="KW-0812">Transmembrane</keyword>
<dbReference type="InterPro" id="IPR039426">
    <property type="entry name" value="TonB-dep_rcpt-like"/>
</dbReference>
<keyword evidence="9" id="KW-0378">Hydrolase</keyword>
<evidence type="ECO:0000256" key="1">
    <source>
        <dbReference type="ARBA" id="ARBA00004571"/>
    </source>
</evidence>
<dbReference type="PROSITE" id="PS52016">
    <property type="entry name" value="TONB_DEPENDENT_REC_3"/>
    <property type="match status" value="1"/>
</dbReference>
<dbReference type="Gene3D" id="2.60.40.1120">
    <property type="entry name" value="Carboxypeptidase-like, regulatory domain"/>
    <property type="match status" value="1"/>
</dbReference>
<dbReference type="FunFam" id="2.170.130.10:FF:000008">
    <property type="entry name" value="SusC/RagA family TonB-linked outer membrane protein"/>
    <property type="match status" value="1"/>
</dbReference>
<evidence type="ECO:0000313" key="10">
    <source>
        <dbReference type="Proteomes" id="UP000408523"/>
    </source>
</evidence>
<dbReference type="InterPro" id="IPR036942">
    <property type="entry name" value="Beta-barrel_TonB_sf"/>
</dbReference>
<dbReference type="GO" id="GO:0009279">
    <property type="term" value="C:cell outer membrane"/>
    <property type="evidence" value="ECO:0007669"/>
    <property type="project" value="UniProtKB-SubCell"/>
</dbReference>
<keyword evidence="3 7" id="KW-1134">Transmembrane beta strand</keyword>
<evidence type="ECO:0000256" key="2">
    <source>
        <dbReference type="ARBA" id="ARBA00022448"/>
    </source>
</evidence>
<evidence type="ECO:0000256" key="4">
    <source>
        <dbReference type="ARBA" id="ARBA00022692"/>
    </source>
</evidence>
<comment type="subcellular location">
    <subcellularLocation>
        <location evidence="1 7">Cell outer membrane</location>
        <topology evidence="1 7">Multi-pass membrane protein</topology>
    </subcellularLocation>
</comment>
<dbReference type="Pfam" id="PF07715">
    <property type="entry name" value="Plug"/>
    <property type="match status" value="1"/>
</dbReference>
<feature type="domain" description="TonB-dependent receptor plug" evidence="8">
    <location>
        <begin position="155"/>
        <end position="261"/>
    </location>
</feature>
<evidence type="ECO:0000259" key="8">
    <source>
        <dbReference type="Pfam" id="PF07715"/>
    </source>
</evidence>
<keyword evidence="9" id="KW-0121">Carboxypeptidase</keyword>
<dbReference type="GO" id="GO:0004180">
    <property type="term" value="F:carboxypeptidase activity"/>
    <property type="evidence" value="ECO:0007669"/>
    <property type="project" value="UniProtKB-KW"/>
</dbReference>
<dbReference type="Gene3D" id="2.170.130.10">
    <property type="entry name" value="TonB-dependent receptor, plug domain"/>
    <property type="match status" value="1"/>
</dbReference>
<dbReference type="InterPro" id="IPR008969">
    <property type="entry name" value="CarboxyPept-like_regulatory"/>
</dbReference>
<reference evidence="9 10" key="1">
    <citation type="journal article" date="2019" name="Nat. Commun.">
        <title>Gram positive-like bacteriocins with broad spectrum anti-Bacteroidales activity encoded on mobile elements of the human gut microbiota.</title>
        <authorList>
            <person name="Bechon N."/>
            <person name="Coyne M.J.Jr."/>
            <person name="Laclare-Mceneany V."/>
            <person name="Chatzidaki-Livanis M."/>
            <person name="Ghigo J.-M."/>
            <person name="Comstock L.E."/>
        </authorList>
    </citation>
    <scope>NUCLEOTIDE SEQUENCE [LARGE SCALE GENOMIC DNA]</scope>
    <source>
        <strain evidence="9 10">CL01T12C17</strain>
    </source>
</reference>
<keyword evidence="5 7" id="KW-0472">Membrane</keyword>
<name>A0A663A3T2_PHOVU</name>
<accession>A0A663A3T2</accession>
<dbReference type="Proteomes" id="UP000408523">
    <property type="component" value="Unassembled WGS sequence"/>
</dbReference>
<organism evidence="9 10">
    <name type="scientific">Phocaeicola vulgatus</name>
    <name type="common">Bacteroides vulgatus</name>
    <dbReference type="NCBI Taxonomy" id="821"/>
    <lineage>
        <taxon>Bacteria</taxon>
        <taxon>Pseudomonadati</taxon>
        <taxon>Bacteroidota</taxon>
        <taxon>Bacteroidia</taxon>
        <taxon>Bacteroidales</taxon>
        <taxon>Bacteroidaceae</taxon>
        <taxon>Phocaeicola</taxon>
    </lineage>
</organism>
<sequence length="1142" mass="126350">MLTQESMENVQKTRRLFASAYGCKASRSFLIWSLSAAMSISVAPMMAEVSADVRNFGTQLVTQVKRVTGTIIDETGEPMIGVSVLVQGTTTGTVTDLDGKFVLEIPANATLVISYIGYKTQNIKVGSQHAFAIKMESDNEVLDEVVVIGYQTIKRKDLTGSVASVSGKTVSVMPVSNVAQAMQGKLPGVNITSQDGRPDAAISIRVRGGGSISQSNEPLILVDGVTVNSLNDIPSDQVESIDVLKDASSTAIYGARGANGVILVTTKGAKEGKVSVSYNGYVKFNTPTKYLETLDPYDYLSFVWANAAASGDAYRLPFEKLYGIGDYSGSNTGGIESYRNTKNYNIQKDVYNSSVSHNHDLSVSGGTEKTKVLFAMNYMDEEGMKLNSYAKRGGISLKVNQKLRDNLDINLDTRYSDMRTMGDEGTTNGSGSLLSSSYRFRPIATGDILGDLNALREGNMEMYGRQSTWDTYSPVARIGDYDPLYIKQRLRGTLSLNWRLFDGFAYHTDFTLNQSWEQDKKWGGAIYNNYLDDETGAKLYAGNVEYTKRDSWGLRWTNTVSYDFNFLPKQHRLNILLGHEVTDSGGSKVSISASHFPSNFTKDNAFAMINQYDAEHGTSKFSSGVDIPGRILSFFGRANYTLMDRYLFTVTFRADGSSKFSPEHRWGYFPAAAFGWRLSEESFMEGTKDWLDNLKVRLSYGTVGNDGISSDLWSQTWTSETDLRYQYILNNQYSSSYDLSTEQMANKNLKWETTITRNLGFDFGFLKNRLWGSLDLYWNTTKDLLMLTSLPGITGFTSTYDNIGQTSNKGIEFSLSGVIYENKDWNITAGMNINFNKGKVDKLAENVTGLYGSSWCGSSSFPGEDYILQEGKPVGMVRGFIYDGFYTTDDFNYVNGQYILKEGVADLGSFINPVHGVDRPSGQNAYPGLPKFKDMDNSGGIDEKDVTIIGDMNPVHTGGFNINTTYKNFDLGLYFNWSYGNDVYNVNKIASLYGAKEKGVYENKLGFMKDSYKIYDVVDGKLVRLTTPEQLNAANVNANLPLPYSENGVTSSIAIEDGSYLRLNTLTLGYSLPDKVLHKAGLSKLRIYGTIYNLFTLTGYSGLDPEVSANTSQNKAKYPTVGLDWGTYPRARSFVVGLNLAF</sequence>
<dbReference type="InterPro" id="IPR023996">
    <property type="entry name" value="TonB-dep_OMP_SusC/RagA"/>
</dbReference>
<dbReference type="SUPFAM" id="SSF49464">
    <property type="entry name" value="Carboxypeptidase regulatory domain-like"/>
    <property type="match status" value="1"/>
</dbReference>